<dbReference type="EMBL" id="JBAMMX010000020">
    <property type="protein sequence ID" value="KAK6921348.1"/>
    <property type="molecule type" value="Genomic_DNA"/>
</dbReference>
<dbReference type="Proteomes" id="UP001370490">
    <property type="component" value="Unassembled WGS sequence"/>
</dbReference>
<sequence>MINPVGIFCSKGGGIAERRPQSGGQILIQLVLKIGLLCSVIAISCMALYYSANSFELLPRSSYFNGSSALSSLFAGRGFDSSMVKKETELEKVLREAAMEDNTVIIITLNEPWAVPDSLFDLFLESLNTGNGTQRLVNHLVVIALDPKAYQRCSTRHHHCYFLTTDGIDFSNQAQFMTSTYLAMMWRRTNFLRSVLELGYNFVFSDTDIIWFRDPFPRLFPDADFQIACDEFHGDPKDKGNWPNGGFMFVRSNNRTIEFYKFWNASRETYPGANEQEILNKIKFNPYIDTIGLELRFLSTDYFGGYCNPSKDLNLVCTMHANCCYGLDNKVKDLRVTLEDWRKYTSLNATEKATHKSSWSDPENCRQMEGE</sequence>
<reference evidence="3 4" key="1">
    <citation type="submission" date="2023-12" db="EMBL/GenBank/DDBJ databases">
        <title>A high-quality genome assembly for Dillenia turbinata (Dilleniales).</title>
        <authorList>
            <person name="Chanderbali A."/>
        </authorList>
    </citation>
    <scope>NUCLEOTIDE SEQUENCE [LARGE SCALE GENOMIC DNA]</scope>
    <source>
        <strain evidence="3">LSX21</strain>
        <tissue evidence="3">Leaf</tissue>
    </source>
</reference>
<keyword evidence="1" id="KW-1133">Transmembrane helix</keyword>
<keyword evidence="3" id="KW-0808">Transferase</keyword>
<protein>
    <submittedName>
        <fullName evidence="3">Nucleotide-diphospho-sugar transferase</fullName>
    </submittedName>
</protein>
<comment type="caution">
    <text evidence="3">The sequence shown here is derived from an EMBL/GenBank/DDBJ whole genome shotgun (WGS) entry which is preliminary data.</text>
</comment>
<gene>
    <name evidence="3" type="ORF">RJ641_015026</name>
</gene>
<dbReference type="InterPro" id="IPR005069">
    <property type="entry name" value="Nucl-diP-sugar_transferase"/>
</dbReference>
<dbReference type="PANTHER" id="PTHR46038:SF13">
    <property type="entry name" value="GLYCOSYLTRANSFERASE"/>
    <property type="match status" value="1"/>
</dbReference>
<name>A0AAN8Z5H3_9MAGN</name>
<keyword evidence="1" id="KW-0472">Membrane</keyword>
<dbReference type="InterPro" id="IPR044821">
    <property type="entry name" value="At1g28695/At4g15970-like"/>
</dbReference>
<accession>A0AAN8Z5H3</accession>
<evidence type="ECO:0000256" key="1">
    <source>
        <dbReference type="SAM" id="Phobius"/>
    </source>
</evidence>
<proteinExistence type="predicted"/>
<evidence type="ECO:0000313" key="3">
    <source>
        <dbReference type="EMBL" id="KAK6921348.1"/>
    </source>
</evidence>
<dbReference type="GO" id="GO:0016740">
    <property type="term" value="F:transferase activity"/>
    <property type="evidence" value="ECO:0007669"/>
    <property type="project" value="UniProtKB-KW"/>
</dbReference>
<dbReference type="PANTHER" id="PTHR46038">
    <property type="entry name" value="EXPRESSED PROTEIN-RELATED"/>
    <property type="match status" value="1"/>
</dbReference>
<feature type="transmembrane region" description="Helical" evidence="1">
    <location>
        <begin position="26"/>
        <end position="50"/>
    </location>
</feature>
<keyword evidence="1" id="KW-0812">Transmembrane</keyword>
<dbReference type="Pfam" id="PF03407">
    <property type="entry name" value="Nucleotid_trans"/>
    <property type="match status" value="1"/>
</dbReference>
<keyword evidence="4" id="KW-1185">Reference proteome</keyword>
<evidence type="ECO:0000313" key="4">
    <source>
        <dbReference type="Proteomes" id="UP001370490"/>
    </source>
</evidence>
<dbReference type="AlphaFoldDB" id="A0AAN8Z5H3"/>
<organism evidence="3 4">
    <name type="scientific">Dillenia turbinata</name>
    <dbReference type="NCBI Taxonomy" id="194707"/>
    <lineage>
        <taxon>Eukaryota</taxon>
        <taxon>Viridiplantae</taxon>
        <taxon>Streptophyta</taxon>
        <taxon>Embryophyta</taxon>
        <taxon>Tracheophyta</taxon>
        <taxon>Spermatophyta</taxon>
        <taxon>Magnoliopsida</taxon>
        <taxon>eudicotyledons</taxon>
        <taxon>Gunneridae</taxon>
        <taxon>Pentapetalae</taxon>
        <taxon>Dilleniales</taxon>
        <taxon>Dilleniaceae</taxon>
        <taxon>Dillenia</taxon>
    </lineage>
</organism>
<feature type="domain" description="Nucleotide-diphospho-sugar transferase" evidence="2">
    <location>
        <begin position="136"/>
        <end position="334"/>
    </location>
</feature>
<evidence type="ECO:0000259" key="2">
    <source>
        <dbReference type="Pfam" id="PF03407"/>
    </source>
</evidence>